<dbReference type="InterPro" id="IPR012933">
    <property type="entry name" value="HicA_mRNA_interferase"/>
</dbReference>
<evidence type="ECO:0000256" key="1">
    <source>
        <dbReference type="ARBA" id="ARBA00006620"/>
    </source>
</evidence>
<dbReference type="Proteomes" id="UP001211420">
    <property type="component" value="Unassembled WGS sequence"/>
</dbReference>
<keyword evidence="6" id="KW-0694">RNA-binding</keyword>
<evidence type="ECO:0000256" key="6">
    <source>
        <dbReference type="ARBA" id="ARBA00022884"/>
    </source>
</evidence>
<evidence type="ECO:0000256" key="5">
    <source>
        <dbReference type="ARBA" id="ARBA00022801"/>
    </source>
</evidence>
<evidence type="ECO:0000256" key="3">
    <source>
        <dbReference type="ARBA" id="ARBA00022722"/>
    </source>
</evidence>
<keyword evidence="7" id="KW-0346">Stress response</keyword>
<dbReference type="Pfam" id="PF07927">
    <property type="entry name" value="HicA_toxin"/>
    <property type="match status" value="1"/>
</dbReference>
<reference evidence="8 9" key="1">
    <citation type="submission" date="2022-01" db="EMBL/GenBank/DDBJ databases">
        <title>VMRC isolate genome collection.</title>
        <authorList>
            <person name="France M."/>
            <person name="Rutt L."/>
            <person name="Humphrys M."/>
            <person name="Ravel J."/>
        </authorList>
    </citation>
    <scope>NUCLEOTIDE SEQUENCE [LARGE SCALE GENOMIC DNA]</scope>
    <source>
        <strain evidence="8 9">C0172B4</strain>
    </source>
</reference>
<protein>
    <submittedName>
        <fullName evidence="8">Type II toxin-antitoxin system HicA family toxin</fullName>
    </submittedName>
</protein>
<evidence type="ECO:0000256" key="7">
    <source>
        <dbReference type="ARBA" id="ARBA00023016"/>
    </source>
</evidence>
<dbReference type="RefSeq" id="WP_048587911.1">
    <property type="nucleotide sequence ID" value="NZ_JAKHFJ010000007.1"/>
</dbReference>
<gene>
    <name evidence="8" type="ORF">L2772_06560</name>
</gene>
<dbReference type="PANTHER" id="PTHR34873">
    <property type="entry name" value="SSR1766 PROTEIN"/>
    <property type="match status" value="1"/>
</dbReference>
<dbReference type="SUPFAM" id="SSF54786">
    <property type="entry name" value="YcfA/nrd intein domain"/>
    <property type="match status" value="1"/>
</dbReference>
<name>A0ABT4K319_9LACO</name>
<evidence type="ECO:0000313" key="8">
    <source>
        <dbReference type="EMBL" id="MCZ3622534.1"/>
    </source>
</evidence>
<keyword evidence="5" id="KW-0378">Hydrolase</keyword>
<comment type="similarity">
    <text evidence="1">Belongs to the HicA mRNA interferase family.</text>
</comment>
<evidence type="ECO:0000256" key="4">
    <source>
        <dbReference type="ARBA" id="ARBA00022759"/>
    </source>
</evidence>
<organism evidence="8 9">
    <name type="scientific">Lactobacillus mulieris</name>
    <dbReference type="NCBI Taxonomy" id="2508708"/>
    <lineage>
        <taxon>Bacteria</taxon>
        <taxon>Bacillati</taxon>
        <taxon>Bacillota</taxon>
        <taxon>Bacilli</taxon>
        <taxon>Lactobacillales</taxon>
        <taxon>Lactobacillaceae</taxon>
        <taxon>Lactobacillus</taxon>
    </lineage>
</organism>
<proteinExistence type="inferred from homology"/>
<evidence type="ECO:0000313" key="9">
    <source>
        <dbReference type="Proteomes" id="UP001211420"/>
    </source>
</evidence>
<dbReference type="EMBL" id="JAKHPW010000008">
    <property type="protein sequence ID" value="MCZ3622534.1"/>
    <property type="molecule type" value="Genomic_DNA"/>
</dbReference>
<keyword evidence="9" id="KW-1185">Reference proteome</keyword>
<dbReference type="Gene3D" id="3.30.920.30">
    <property type="entry name" value="Hypothetical protein"/>
    <property type="match status" value="1"/>
</dbReference>
<accession>A0ABT4K319</accession>
<dbReference type="PANTHER" id="PTHR34873:SF3">
    <property type="entry name" value="ADDICTION MODULE TOXIN, HICA FAMILY"/>
    <property type="match status" value="1"/>
</dbReference>
<dbReference type="InterPro" id="IPR038570">
    <property type="entry name" value="HicA_sf"/>
</dbReference>
<keyword evidence="2" id="KW-1277">Toxin-antitoxin system</keyword>
<keyword evidence="3" id="KW-0540">Nuclease</keyword>
<comment type="caution">
    <text evidence="8">The sequence shown here is derived from an EMBL/GenBank/DDBJ whole genome shotgun (WGS) entry which is preliminary data.</text>
</comment>
<sequence length="60" mass="6906">MDSRKLIKMLKKDGWILIRVTGDHHHFKNPNKKGTVTVPHPTKDIPKGTLDSIYKQAGWK</sequence>
<evidence type="ECO:0000256" key="2">
    <source>
        <dbReference type="ARBA" id="ARBA00022649"/>
    </source>
</evidence>
<keyword evidence="4" id="KW-0255">Endonuclease</keyword>